<dbReference type="GO" id="GO:0047661">
    <property type="term" value="F:amino-acid racemase activity"/>
    <property type="evidence" value="ECO:0007669"/>
    <property type="project" value="InterPro"/>
</dbReference>
<gene>
    <name evidence="3" type="ORF">U14_02387</name>
</gene>
<dbReference type="HOGENOM" id="CLU_055360_1_0_0"/>
<dbReference type="Proteomes" id="UP000030700">
    <property type="component" value="Unassembled WGS sequence"/>
</dbReference>
<evidence type="ECO:0000256" key="2">
    <source>
        <dbReference type="ARBA" id="ARBA00023235"/>
    </source>
</evidence>
<dbReference type="AlphaFoldDB" id="A0A081BL79"/>
<organism evidence="3">
    <name type="scientific">Candidatus Moduliflexus flocculans</name>
    <dbReference type="NCBI Taxonomy" id="1499966"/>
    <lineage>
        <taxon>Bacteria</taxon>
        <taxon>Candidatus Moduliflexota</taxon>
        <taxon>Candidatus Moduliflexia</taxon>
        <taxon>Candidatus Moduliflexales</taxon>
        <taxon>Candidatus Moduliflexaceae</taxon>
    </lineage>
</organism>
<name>A0A081BL79_9BACT</name>
<dbReference type="EMBL" id="DF820457">
    <property type="protein sequence ID" value="GAK51145.1"/>
    <property type="molecule type" value="Genomic_DNA"/>
</dbReference>
<sequence length="237" mass="26300">MKTIGILGGMSSQSTIPYYRLINEGVNCILGGHHAPEMLIYSVNFHYIETFLRQGQWDDAAAYLSEKAVKLEKAGADFLLLATNTMHRVAPQIEQAVSIPLIHIVDVTAEAILKQGIKTVGILGTKPTMEAEFYTARFRDKFGITPVIPSPEERQRVHTIIFDELCRDVVTDASRQEYLAIMRNLMASGAEGIILGCTEIGMLISQQDFPDAPLFDTTILHAQKAVNLCVEREPLPK</sequence>
<reference evidence="3" key="1">
    <citation type="journal article" date="2015" name="PeerJ">
        <title>First genomic representation of candidate bacterial phylum KSB3 points to enhanced environmental sensing as a trigger of wastewater bulking.</title>
        <authorList>
            <person name="Sekiguchi Y."/>
            <person name="Ohashi A."/>
            <person name="Parks D.H."/>
            <person name="Yamauchi T."/>
            <person name="Tyson G.W."/>
            <person name="Hugenholtz P."/>
        </authorList>
    </citation>
    <scope>NUCLEOTIDE SEQUENCE [LARGE SCALE GENOMIC DNA]</scope>
</reference>
<proteinExistence type="inferred from homology"/>
<comment type="similarity">
    <text evidence="1">Belongs to the aspartate/glutamate racemases family.</text>
</comment>
<dbReference type="Gene3D" id="3.40.50.1860">
    <property type="match status" value="2"/>
</dbReference>
<keyword evidence="2" id="KW-0413">Isomerase</keyword>
<accession>A0A081BL79</accession>
<dbReference type="SUPFAM" id="SSF53681">
    <property type="entry name" value="Aspartate/glutamate racemase"/>
    <property type="match status" value="2"/>
</dbReference>
<dbReference type="STRING" id="1499966.U14_02387"/>
<dbReference type="Pfam" id="PF01177">
    <property type="entry name" value="Asp_Glu_race"/>
    <property type="match status" value="1"/>
</dbReference>
<protein>
    <recommendedName>
        <fullName evidence="5">Aspartate racemase</fullName>
    </recommendedName>
</protein>
<keyword evidence="4" id="KW-1185">Reference proteome</keyword>
<evidence type="ECO:0000313" key="3">
    <source>
        <dbReference type="EMBL" id="GAK51145.1"/>
    </source>
</evidence>
<dbReference type="InterPro" id="IPR004380">
    <property type="entry name" value="Asp_race"/>
</dbReference>
<dbReference type="PANTHER" id="PTHR21198">
    <property type="entry name" value="GLUTAMATE RACEMASE"/>
    <property type="match status" value="1"/>
</dbReference>
<dbReference type="InterPro" id="IPR015942">
    <property type="entry name" value="Asp/Glu/hydantoin_racemase"/>
</dbReference>
<evidence type="ECO:0000256" key="1">
    <source>
        <dbReference type="ARBA" id="ARBA00007847"/>
    </source>
</evidence>
<dbReference type="PANTHER" id="PTHR21198:SF7">
    <property type="entry name" value="ASPARTATE-GLUTAMATE RACEMASE FAMILY"/>
    <property type="match status" value="1"/>
</dbReference>
<dbReference type="InterPro" id="IPR001920">
    <property type="entry name" value="Asp/Glu_race"/>
</dbReference>
<evidence type="ECO:0008006" key="5">
    <source>
        <dbReference type="Google" id="ProtNLM"/>
    </source>
</evidence>
<dbReference type="NCBIfam" id="TIGR00035">
    <property type="entry name" value="asp_race"/>
    <property type="match status" value="1"/>
</dbReference>
<evidence type="ECO:0000313" key="4">
    <source>
        <dbReference type="Proteomes" id="UP000030700"/>
    </source>
</evidence>